<evidence type="ECO:0000313" key="1">
    <source>
        <dbReference type="EMBL" id="KAG8006677.1"/>
    </source>
</evidence>
<gene>
    <name evidence="1" type="ORF">GBF38_022631</name>
</gene>
<keyword evidence="2" id="KW-1185">Reference proteome</keyword>
<proteinExistence type="predicted"/>
<reference evidence="1" key="1">
    <citation type="submission" date="2020-04" db="EMBL/GenBank/DDBJ databases">
        <title>A chromosome-scale assembly and high-density genetic map of the yellow drum (Nibea albiflora) genome.</title>
        <authorList>
            <person name="Xu D."/>
            <person name="Zhang W."/>
            <person name="Chen R."/>
            <person name="Tan P."/>
            <person name="Wang L."/>
            <person name="Song H."/>
            <person name="Tian L."/>
            <person name="Zhu Q."/>
            <person name="Wang B."/>
        </authorList>
    </citation>
    <scope>NUCLEOTIDE SEQUENCE</scope>
    <source>
        <strain evidence="1">ZJHYS-2018</strain>
    </source>
</reference>
<name>A0ACB7EX11_NIBAL</name>
<dbReference type="Proteomes" id="UP000805704">
    <property type="component" value="Chromosome 20"/>
</dbReference>
<comment type="caution">
    <text evidence="1">The sequence shown here is derived from an EMBL/GenBank/DDBJ whole genome shotgun (WGS) entry which is preliminary data.</text>
</comment>
<sequence length="95" mass="10363">MAASMLCRRTAALCRTSTGLYSSKTVLSASCRGGLLSQTASYNPRPLKLNLGEYLPDKDSEKTPEWQKTARYDKKLFGRYGSASGVDPASLWPSP</sequence>
<dbReference type="EMBL" id="CM024808">
    <property type="protein sequence ID" value="KAG8006677.1"/>
    <property type="molecule type" value="Genomic_DNA"/>
</dbReference>
<organism evidence="1 2">
    <name type="scientific">Nibea albiflora</name>
    <name type="common">Yellow drum</name>
    <name type="synonym">Corvina albiflora</name>
    <dbReference type="NCBI Taxonomy" id="240163"/>
    <lineage>
        <taxon>Eukaryota</taxon>
        <taxon>Metazoa</taxon>
        <taxon>Chordata</taxon>
        <taxon>Craniata</taxon>
        <taxon>Vertebrata</taxon>
        <taxon>Euteleostomi</taxon>
        <taxon>Actinopterygii</taxon>
        <taxon>Neopterygii</taxon>
        <taxon>Teleostei</taxon>
        <taxon>Neoteleostei</taxon>
        <taxon>Acanthomorphata</taxon>
        <taxon>Eupercaria</taxon>
        <taxon>Sciaenidae</taxon>
        <taxon>Nibea</taxon>
    </lineage>
</organism>
<accession>A0ACB7EX11</accession>
<evidence type="ECO:0000313" key="2">
    <source>
        <dbReference type="Proteomes" id="UP000805704"/>
    </source>
</evidence>
<protein>
    <submittedName>
        <fullName evidence="1">Growth arrest and DNA damage-inducible proteins-interacting protein 1</fullName>
    </submittedName>
</protein>